<comment type="caution">
    <text evidence="5">The sequence shown here is derived from an EMBL/GenBank/DDBJ whole genome shotgun (WGS) entry which is preliminary data.</text>
</comment>
<dbReference type="InterPro" id="IPR036915">
    <property type="entry name" value="Cyclin-like_sf"/>
</dbReference>
<dbReference type="InterPro" id="IPR006671">
    <property type="entry name" value="Cyclin_N"/>
</dbReference>
<dbReference type="EMBL" id="JBJQND010000010">
    <property type="protein sequence ID" value="KAL3863989.1"/>
    <property type="molecule type" value="Genomic_DNA"/>
</dbReference>
<evidence type="ECO:0000256" key="1">
    <source>
        <dbReference type="ARBA" id="ARBA00023127"/>
    </source>
</evidence>
<dbReference type="AlphaFoldDB" id="A0ABD3VQX0"/>
<gene>
    <name evidence="5" type="ORF">ACJMK2_005705</name>
</gene>
<dbReference type="SUPFAM" id="SSF47954">
    <property type="entry name" value="Cyclin-like"/>
    <property type="match status" value="2"/>
</dbReference>
<dbReference type="InterPro" id="IPR013763">
    <property type="entry name" value="Cyclin-like_dom"/>
</dbReference>
<comment type="similarity">
    <text evidence="2">Belongs to the cyclin family.</text>
</comment>
<sequence>MANANVKDWRKNKLTEDIYDTLRIKEQSQDMYLGHSPHMWMRPALVNWILMLTQWLDESETTRHLAVYMLDYFLDEQDVDFNRLFLVAETCVMMAVKFEDNSRESPKFSTEINLVPHLAGFIAGFIPPGLGNSPAHPSYTLQDYLSMEQAILHCFDCDLAVSVVPHFVPYFLQKAVDDKDLLNGCPIKSKQLVESLVEMQTLHFQTVCLQDPSFYQIAPSLVAASCVASSRMNLELTPTWPKRLELITDYSLEELMPCTQKLLKSVKESCQQPCQVISSHIQRFHDSPRIQRFHDSPRIQRFHDVNIPNDENHAAGYSTSLRNYDRSSLFSAAPNIPWSQRS</sequence>
<evidence type="ECO:0000313" key="6">
    <source>
        <dbReference type="Proteomes" id="UP001634394"/>
    </source>
</evidence>
<accession>A0ABD3VQX0</accession>
<keyword evidence="6" id="KW-1185">Reference proteome</keyword>
<dbReference type="SMART" id="SM00385">
    <property type="entry name" value="CYCLIN"/>
    <property type="match status" value="2"/>
</dbReference>
<dbReference type="PANTHER" id="PTHR10177">
    <property type="entry name" value="CYCLINS"/>
    <property type="match status" value="1"/>
</dbReference>
<dbReference type="InterPro" id="IPR039361">
    <property type="entry name" value="Cyclin"/>
</dbReference>
<feature type="domain" description="Cyclin-like" evidence="3">
    <location>
        <begin position="170"/>
        <end position="264"/>
    </location>
</feature>
<dbReference type="Pfam" id="PF00134">
    <property type="entry name" value="Cyclin_N"/>
    <property type="match status" value="1"/>
</dbReference>
<organism evidence="5 6">
    <name type="scientific">Sinanodonta woodiana</name>
    <name type="common">Chinese pond mussel</name>
    <name type="synonym">Anodonta woodiana</name>
    <dbReference type="NCBI Taxonomy" id="1069815"/>
    <lineage>
        <taxon>Eukaryota</taxon>
        <taxon>Metazoa</taxon>
        <taxon>Spiralia</taxon>
        <taxon>Lophotrochozoa</taxon>
        <taxon>Mollusca</taxon>
        <taxon>Bivalvia</taxon>
        <taxon>Autobranchia</taxon>
        <taxon>Heteroconchia</taxon>
        <taxon>Palaeoheterodonta</taxon>
        <taxon>Unionida</taxon>
        <taxon>Unionoidea</taxon>
        <taxon>Unionidae</taxon>
        <taxon>Unioninae</taxon>
        <taxon>Sinanodonta</taxon>
    </lineage>
</organism>
<evidence type="ECO:0000259" key="3">
    <source>
        <dbReference type="SMART" id="SM00385"/>
    </source>
</evidence>
<dbReference type="SMART" id="SM01332">
    <property type="entry name" value="Cyclin_C"/>
    <property type="match status" value="1"/>
</dbReference>
<dbReference type="Pfam" id="PF02984">
    <property type="entry name" value="Cyclin_C"/>
    <property type="match status" value="1"/>
</dbReference>
<keyword evidence="1 2" id="KW-0195">Cyclin</keyword>
<dbReference type="Gene3D" id="1.10.472.10">
    <property type="entry name" value="Cyclin-like"/>
    <property type="match status" value="2"/>
</dbReference>
<evidence type="ECO:0000256" key="2">
    <source>
        <dbReference type="RuleBase" id="RU000383"/>
    </source>
</evidence>
<feature type="domain" description="Cyclin C-terminal" evidence="4">
    <location>
        <begin position="162"/>
        <end position="296"/>
    </location>
</feature>
<dbReference type="CDD" id="cd20529">
    <property type="entry name" value="CYCLIN_CCNJ-like_rpt2"/>
    <property type="match status" value="1"/>
</dbReference>
<dbReference type="InterPro" id="IPR004367">
    <property type="entry name" value="Cyclin_C-dom"/>
</dbReference>
<evidence type="ECO:0000259" key="4">
    <source>
        <dbReference type="SMART" id="SM01332"/>
    </source>
</evidence>
<feature type="domain" description="Cyclin-like" evidence="3">
    <location>
        <begin position="47"/>
        <end position="153"/>
    </location>
</feature>
<name>A0ABD3VQX0_SINWO</name>
<evidence type="ECO:0000313" key="5">
    <source>
        <dbReference type="EMBL" id="KAL3863989.1"/>
    </source>
</evidence>
<proteinExistence type="inferred from homology"/>
<protein>
    <submittedName>
        <fullName evidence="5">Uncharacterized protein</fullName>
    </submittedName>
</protein>
<reference evidence="5 6" key="1">
    <citation type="submission" date="2024-11" db="EMBL/GenBank/DDBJ databases">
        <title>Chromosome-level genome assembly of the freshwater bivalve Anodonta woodiana.</title>
        <authorList>
            <person name="Chen X."/>
        </authorList>
    </citation>
    <scope>NUCLEOTIDE SEQUENCE [LARGE SCALE GENOMIC DNA]</scope>
    <source>
        <strain evidence="5">MN2024</strain>
        <tissue evidence="5">Gills</tissue>
    </source>
</reference>
<dbReference type="Proteomes" id="UP001634394">
    <property type="component" value="Unassembled WGS sequence"/>
</dbReference>